<evidence type="ECO:0000256" key="2">
    <source>
        <dbReference type="ARBA" id="ARBA00022448"/>
    </source>
</evidence>
<dbReference type="PANTHER" id="PTHR42718">
    <property type="entry name" value="MAJOR FACILITATOR SUPERFAMILY MULTIDRUG TRANSPORTER MFSC"/>
    <property type="match status" value="1"/>
</dbReference>
<dbReference type="InterPro" id="IPR020846">
    <property type="entry name" value="MFS_dom"/>
</dbReference>
<dbReference type="GO" id="GO:0022857">
    <property type="term" value="F:transmembrane transporter activity"/>
    <property type="evidence" value="ECO:0007669"/>
    <property type="project" value="InterPro"/>
</dbReference>
<feature type="transmembrane region" description="Helical" evidence="7">
    <location>
        <begin position="262"/>
        <end position="283"/>
    </location>
</feature>
<dbReference type="Proteomes" id="UP000031830">
    <property type="component" value="Chromosome"/>
</dbReference>
<keyword evidence="3" id="KW-1003">Cell membrane</keyword>
<proteinExistence type="predicted"/>
<name>A0A0B6CR03_9GAMM</name>
<dbReference type="PANTHER" id="PTHR42718:SF46">
    <property type="entry name" value="BLR6921 PROTEIN"/>
    <property type="match status" value="1"/>
</dbReference>
<keyword evidence="6 7" id="KW-0472">Membrane</keyword>
<evidence type="ECO:0000313" key="10">
    <source>
        <dbReference type="Proteomes" id="UP000031830"/>
    </source>
</evidence>
<dbReference type="SUPFAM" id="SSF103473">
    <property type="entry name" value="MFS general substrate transporter"/>
    <property type="match status" value="1"/>
</dbReference>
<keyword evidence="2" id="KW-0813">Transport</keyword>
<dbReference type="STRING" id="28110.KU46_33"/>
<dbReference type="InterPro" id="IPR036259">
    <property type="entry name" value="MFS_trans_sf"/>
</dbReference>
<evidence type="ECO:0000313" key="9">
    <source>
        <dbReference type="EMBL" id="AJI52894.1"/>
    </source>
</evidence>
<dbReference type="RefSeq" id="WP_044526666.1">
    <property type="nucleotide sequence ID" value="NZ_CP009440.1"/>
</dbReference>
<feature type="transmembrane region" description="Helical" evidence="7">
    <location>
        <begin position="323"/>
        <end position="346"/>
    </location>
</feature>
<organism evidence="9 10">
    <name type="scientific">Francisella philomiragia</name>
    <dbReference type="NCBI Taxonomy" id="28110"/>
    <lineage>
        <taxon>Bacteria</taxon>
        <taxon>Pseudomonadati</taxon>
        <taxon>Pseudomonadota</taxon>
        <taxon>Gammaproteobacteria</taxon>
        <taxon>Thiotrichales</taxon>
        <taxon>Francisellaceae</taxon>
        <taxon>Francisella</taxon>
    </lineage>
</organism>
<feature type="transmembrane region" description="Helical" evidence="7">
    <location>
        <begin position="100"/>
        <end position="122"/>
    </location>
</feature>
<comment type="subcellular location">
    <subcellularLocation>
        <location evidence="1">Cell membrane</location>
        <topology evidence="1">Multi-pass membrane protein</topology>
    </subcellularLocation>
</comment>
<evidence type="ECO:0000256" key="7">
    <source>
        <dbReference type="SAM" id="Phobius"/>
    </source>
</evidence>
<feature type="transmembrane region" description="Helical" evidence="7">
    <location>
        <begin position="352"/>
        <end position="369"/>
    </location>
</feature>
<dbReference type="EMBL" id="CP009440">
    <property type="protein sequence ID" value="AJI52894.1"/>
    <property type="molecule type" value="Genomic_DNA"/>
</dbReference>
<evidence type="ECO:0000259" key="8">
    <source>
        <dbReference type="PROSITE" id="PS50850"/>
    </source>
</evidence>
<protein>
    <submittedName>
        <fullName evidence="9">Major Facilitator Superfamily protein</fullName>
    </submittedName>
</protein>
<feature type="transmembrane region" description="Helical" evidence="7">
    <location>
        <begin position="7"/>
        <end position="27"/>
    </location>
</feature>
<evidence type="ECO:0000256" key="6">
    <source>
        <dbReference type="ARBA" id="ARBA00023136"/>
    </source>
</evidence>
<feature type="transmembrane region" description="Helical" evidence="7">
    <location>
        <begin position="163"/>
        <end position="183"/>
    </location>
</feature>
<dbReference type="Pfam" id="PF07690">
    <property type="entry name" value="MFS_1"/>
    <property type="match status" value="1"/>
</dbReference>
<evidence type="ECO:0000256" key="4">
    <source>
        <dbReference type="ARBA" id="ARBA00022692"/>
    </source>
</evidence>
<dbReference type="Gene3D" id="1.20.1720.10">
    <property type="entry name" value="Multidrug resistance protein D"/>
    <property type="match status" value="1"/>
</dbReference>
<feature type="transmembrane region" description="Helical" evidence="7">
    <location>
        <begin position="295"/>
        <end position="311"/>
    </location>
</feature>
<dbReference type="AlphaFoldDB" id="A0A0B6CR03"/>
<feature type="transmembrane region" description="Helical" evidence="7">
    <location>
        <begin position="398"/>
        <end position="416"/>
    </location>
</feature>
<evidence type="ECO:0000256" key="1">
    <source>
        <dbReference type="ARBA" id="ARBA00004651"/>
    </source>
</evidence>
<keyword evidence="4 7" id="KW-0812">Transmembrane</keyword>
<keyword evidence="5 7" id="KW-1133">Transmembrane helix</keyword>
<feature type="transmembrane region" description="Helical" evidence="7">
    <location>
        <begin position="74"/>
        <end position="94"/>
    </location>
</feature>
<dbReference type="PROSITE" id="PS50850">
    <property type="entry name" value="MFS"/>
    <property type="match status" value="1"/>
</dbReference>
<evidence type="ECO:0000256" key="3">
    <source>
        <dbReference type="ARBA" id="ARBA00022475"/>
    </source>
</evidence>
<dbReference type="KEGG" id="fpz:LA55_1596"/>
<sequence length="467" mass="52515">MKKPNFNIVVIAIITIMGMDLIDTTVMNNILPKIAESLHTTPEFLKTGISIYMIVMGMFLPLSSWMAEKIGFRYTLMFAASGFGLFSLLSGLAMTDTQLFAFRAIQGLFAAFSAPVAMLAYLKLSENMLEGTATLSNYTLIMAISGQIIGGIFASISPESWRLAFVMQVPFACFAVVAIYKYFPQQISNNQKQRIDFVGLCLLGFSISALFILSEILLKDIDVSIKIYLGICVALSIFLYAITYRKIRNPIIDLSIFSNKNFTIAFVSNFLCRLTTYWVFFAWPVVLYHLSHLNTIYISIMSVCLMIGTIISKKTAKQVVYLYGYRTCMVLGLLGVSSVMLISILFDIHYNYITFCAVAMGYGFVLGMYQTSSNAVMYAVADKDKLDSVNTLKSSGNMISSAFALTIFTITYDIYYKYDISHHWLDRFLNVFTQTYYHVVVTAALAQIVLVVWIILKMDNVKETLQK</sequence>
<dbReference type="Gene3D" id="1.20.1250.20">
    <property type="entry name" value="MFS general substrate transporter like domains"/>
    <property type="match status" value="1"/>
</dbReference>
<evidence type="ECO:0000256" key="5">
    <source>
        <dbReference type="ARBA" id="ARBA00022989"/>
    </source>
</evidence>
<feature type="domain" description="Major facilitator superfamily (MFS) profile" evidence="8">
    <location>
        <begin position="9"/>
        <end position="461"/>
    </location>
</feature>
<dbReference type="GO" id="GO:0005886">
    <property type="term" value="C:plasma membrane"/>
    <property type="evidence" value="ECO:0007669"/>
    <property type="project" value="UniProtKB-SubCell"/>
</dbReference>
<feature type="transmembrane region" description="Helical" evidence="7">
    <location>
        <begin position="47"/>
        <end position="67"/>
    </location>
</feature>
<reference evidence="9 10" key="1">
    <citation type="journal article" date="2015" name="Genome Announc.">
        <title>Genome sequencing of 18 francisella strains to aid in assay development and testing.</title>
        <authorList>
            <person name="Johnson S.L."/>
            <person name="Daligault H.E."/>
            <person name="Davenport K.W."/>
            <person name="Coyne S.R."/>
            <person name="Frey K.G."/>
            <person name="Koroleva G.I."/>
            <person name="Broomall S.M."/>
            <person name="Bishop-Lilly K.A."/>
            <person name="Bruce D.C."/>
            <person name="Chertkov O."/>
            <person name="Freitas T."/>
            <person name="Jaissle J."/>
            <person name="Ladner J.T."/>
            <person name="Rosenzweig C.N."/>
            <person name="Gibbons H.S."/>
            <person name="Palacios G.F."/>
            <person name="Redden C.L."/>
            <person name="Xu Y."/>
            <person name="Minogue T.D."/>
            <person name="Chain P.S."/>
        </authorList>
    </citation>
    <scope>NUCLEOTIDE SEQUENCE [LARGE SCALE GENOMIC DNA]</scope>
    <source>
        <strain evidence="9 10">GA01-2794</strain>
    </source>
</reference>
<feature type="transmembrane region" description="Helical" evidence="7">
    <location>
        <begin position="225"/>
        <end position="242"/>
    </location>
</feature>
<feature type="transmembrane region" description="Helical" evidence="7">
    <location>
        <begin position="195"/>
        <end position="213"/>
    </location>
</feature>
<gene>
    <name evidence="9" type="ORF">LA55_1596</name>
</gene>
<accession>A0A0B6CR03</accession>
<dbReference type="InterPro" id="IPR011701">
    <property type="entry name" value="MFS"/>
</dbReference>
<feature type="transmembrane region" description="Helical" evidence="7">
    <location>
        <begin position="134"/>
        <end position="157"/>
    </location>
</feature>
<feature type="transmembrane region" description="Helical" evidence="7">
    <location>
        <begin position="436"/>
        <end position="456"/>
    </location>
</feature>
<dbReference type="OrthoDB" id="9812221at2"/>